<accession>A0A368NKX9</accession>
<dbReference type="InterPro" id="IPR042099">
    <property type="entry name" value="ANL_N_sf"/>
</dbReference>
<dbReference type="CDD" id="cd17630">
    <property type="entry name" value="OSB_MenE-like"/>
    <property type="match status" value="1"/>
</dbReference>
<sequence>MSQLTCPLRNIAIQDPTAIACLSDVHGEISYLQLDQAVADYANELQQYGFNRGQRLVWQGQNSLALIIAILACLRQGLIIAPLNHRLPLSRQQQLLDSIAANGIISANGADDAAGTNSTDDSAPHAQPDSIAIIPPPKLAHNISDTTPAQPQHELELAADAPMDLIFTSGSSGTPKAVAHSLANHLASAAASQQLIPLKRSDRWLLSLPLAHIGGMAILFRCLHAGATMVLAEQSDILDAISQQQVTHLSLVSTQLYRLLEQADSDSLTHLKYLLLGGSAIDQSLLDRAKQHRLNCFTSYGMTEMSSQICTGPAVGDNIVGQPLPETQLRLSDSGEVEVKGSTLALGYWRAGKLFPLGNAQGWFATGDIAKQTAQGIRLIGRKDNRFVCGGENIVPEQIEQLLLQHSEIEQAVIVAVADEEWGHCPIAYTNPLSPQQQQALSKEIRHKLGSLWCPHGWLPLPAQPIDTKPDRQSLKQQAATICLKRCSSR</sequence>
<feature type="domain" description="AMP-binding enzyme C-terminal" evidence="8">
    <location>
        <begin position="398"/>
        <end position="457"/>
    </location>
</feature>
<dbReference type="InterPro" id="IPR000873">
    <property type="entry name" value="AMP-dep_synth/lig_dom"/>
</dbReference>
<dbReference type="Pfam" id="PF13193">
    <property type="entry name" value="AMP-binding_C"/>
    <property type="match status" value="1"/>
</dbReference>
<dbReference type="RefSeq" id="WP_114338268.1">
    <property type="nucleotide sequence ID" value="NZ_QPID01000005.1"/>
</dbReference>
<gene>
    <name evidence="9" type="primary">menE</name>
    <name evidence="9" type="ORF">DU002_10165</name>
</gene>
<dbReference type="GO" id="GO:0006631">
    <property type="term" value="P:fatty acid metabolic process"/>
    <property type="evidence" value="ECO:0007669"/>
    <property type="project" value="TreeGrafter"/>
</dbReference>
<keyword evidence="2" id="KW-0474">Menaquinone biosynthesis</keyword>
<feature type="region of interest" description="Disordered" evidence="6">
    <location>
        <begin position="111"/>
        <end position="131"/>
    </location>
</feature>
<evidence type="ECO:0000256" key="1">
    <source>
        <dbReference type="ARBA" id="ARBA00006432"/>
    </source>
</evidence>
<protein>
    <submittedName>
        <fullName evidence="9">O-succinylbenzoate--CoA ligase</fullName>
        <ecNumber evidence="9">6.2.1.26</ecNumber>
    </submittedName>
</protein>
<dbReference type="InterPro" id="IPR020845">
    <property type="entry name" value="AMP-binding_CS"/>
</dbReference>
<dbReference type="EC" id="6.2.1.26" evidence="9"/>
<dbReference type="AlphaFoldDB" id="A0A368NKX9"/>
<dbReference type="GO" id="GO:0008756">
    <property type="term" value="F:o-succinylbenzoate-CoA ligase activity"/>
    <property type="evidence" value="ECO:0007669"/>
    <property type="project" value="UniProtKB-EC"/>
</dbReference>
<dbReference type="PROSITE" id="PS00455">
    <property type="entry name" value="AMP_BINDING"/>
    <property type="match status" value="1"/>
</dbReference>
<dbReference type="GO" id="GO:0031956">
    <property type="term" value="F:medium-chain fatty acid-CoA ligase activity"/>
    <property type="evidence" value="ECO:0007669"/>
    <property type="project" value="TreeGrafter"/>
</dbReference>
<comment type="caution">
    <text evidence="9">The sequence shown here is derived from an EMBL/GenBank/DDBJ whole genome shotgun (WGS) entry which is preliminary data.</text>
</comment>
<evidence type="ECO:0000259" key="7">
    <source>
        <dbReference type="Pfam" id="PF00501"/>
    </source>
</evidence>
<reference evidence="9 10" key="1">
    <citation type="submission" date="2018-07" db="EMBL/GenBank/DDBJ databases">
        <title>Corallincola holothuriorum sp. nov., a new facultative anaerobe isolated from sea cucumber Apostichopus japonicus.</title>
        <authorList>
            <person name="Xia H."/>
        </authorList>
    </citation>
    <scope>NUCLEOTIDE SEQUENCE [LARGE SCALE GENOMIC DNA]</scope>
    <source>
        <strain evidence="9 10">C4</strain>
    </source>
</reference>
<evidence type="ECO:0000256" key="6">
    <source>
        <dbReference type="SAM" id="MobiDB-lite"/>
    </source>
</evidence>
<evidence type="ECO:0000313" key="9">
    <source>
        <dbReference type="EMBL" id="RCU49981.1"/>
    </source>
</evidence>
<evidence type="ECO:0000313" key="10">
    <source>
        <dbReference type="Proteomes" id="UP000252558"/>
    </source>
</evidence>
<dbReference type="PANTHER" id="PTHR43201">
    <property type="entry name" value="ACYL-COA SYNTHETASE"/>
    <property type="match status" value="1"/>
</dbReference>
<dbReference type="EMBL" id="QPID01000005">
    <property type="protein sequence ID" value="RCU49981.1"/>
    <property type="molecule type" value="Genomic_DNA"/>
</dbReference>
<keyword evidence="10" id="KW-1185">Reference proteome</keyword>
<dbReference type="GO" id="GO:0005524">
    <property type="term" value="F:ATP binding"/>
    <property type="evidence" value="ECO:0007669"/>
    <property type="project" value="UniProtKB-KW"/>
</dbReference>
<dbReference type="PANTHER" id="PTHR43201:SF5">
    <property type="entry name" value="MEDIUM-CHAIN ACYL-COA LIGASE ACSF2, MITOCHONDRIAL"/>
    <property type="match status" value="1"/>
</dbReference>
<comment type="similarity">
    <text evidence="1">Belongs to the ATP-dependent AMP-binding enzyme family.</text>
</comment>
<dbReference type="Proteomes" id="UP000252558">
    <property type="component" value="Unassembled WGS sequence"/>
</dbReference>
<dbReference type="OrthoDB" id="9803968at2"/>
<dbReference type="Gene3D" id="3.40.50.12780">
    <property type="entry name" value="N-terminal domain of ligase-like"/>
    <property type="match status" value="1"/>
</dbReference>
<evidence type="ECO:0000259" key="8">
    <source>
        <dbReference type="Pfam" id="PF13193"/>
    </source>
</evidence>
<dbReference type="NCBIfam" id="TIGR01923">
    <property type="entry name" value="menE"/>
    <property type="match status" value="1"/>
</dbReference>
<evidence type="ECO:0000256" key="5">
    <source>
        <dbReference type="ARBA" id="ARBA00022840"/>
    </source>
</evidence>
<proteinExistence type="inferred from homology"/>
<dbReference type="Pfam" id="PF00501">
    <property type="entry name" value="AMP-binding"/>
    <property type="match status" value="1"/>
</dbReference>
<dbReference type="SUPFAM" id="SSF56801">
    <property type="entry name" value="Acetyl-CoA synthetase-like"/>
    <property type="match status" value="1"/>
</dbReference>
<evidence type="ECO:0000256" key="2">
    <source>
        <dbReference type="ARBA" id="ARBA00022428"/>
    </source>
</evidence>
<dbReference type="InterPro" id="IPR025110">
    <property type="entry name" value="AMP-bd_C"/>
</dbReference>
<keyword evidence="4" id="KW-0547">Nucleotide-binding</keyword>
<keyword evidence="3 9" id="KW-0436">Ligase</keyword>
<dbReference type="Gene3D" id="3.30.300.30">
    <property type="match status" value="1"/>
</dbReference>
<evidence type="ECO:0000256" key="3">
    <source>
        <dbReference type="ARBA" id="ARBA00022598"/>
    </source>
</evidence>
<dbReference type="GO" id="GO:0009234">
    <property type="term" value="P:menaquinone biosynthetic process"/>
    <property type="evidence" value="ECO:0007669"/>
    <property type="project" value="UniProtKB-KW"/>
</dbReference>
<evidence type="ECO:0000256" key="4">
    <source>
        <dbReference type="ARBA" id="ARBA00022741"/>
    </source>
</evidence>
<feature type="domain" description="AMP-dependent synthetase/ligase" evidence="7">
    <location>
        <begin position="14"/>
        <end position="349"/>
    </location>
</feature>
<name>A0A368NKX9_9GAMM</name>
<dbReference type="InterPro" id="IPR045851">
    <property type="entry name" value="AMP-bd_C_sf"/>
</dbReference>
<keyword evidence="5" id="KW-0067">ATP-binding</keyword>
<dbReference type="InterPro" id="IPR010192">
    <property type="entry name" value="MenE"/>
</dbReference>
<organism evidence="9 10">
    <name type="scientific">Corallincola holothuriorum</name>
    <dbReference type="NCBI Taxonomy" id="2282215"/>
    <lineage>
        <taxon>Bacteria</taxon>
        <taxon>Pseudomonadati</taxon>
        <taxon>Pseudomonadota</taxon>
        <taxon>Gammaproteobacteria</taxon>
        <taxon>Alteromonadales</taxon>
        <taxon>Psychromonadaceae</taxon>
        <taxon>Corallincola</taxon>
    </lineage>
</organism>